<reference evidence="10" key="1">
    <citation type="submission" date="2025-08" db="UniProtKB">
        <authorList>
            <consortium name="RefSeq"/>
        </authorList>
    </citation>
    <scope>IDENTIFICATION</scope>
</reference>
<dbReference type="InterPro" id="IPR006634">
    <property type="entry name" value="TLC-dom"/>
</dbReference>
<organism evidence="9 10">
    <name type="scientific">Gekko japonicus</name>
    <name type="common">Schlegel's Japanese gecko</name>
    <dbReference type="NCBI Taxonomy" id="146911"/>
    <lineage>
        <taxon>Eukaryota</taxon>
        <taxon>Metazoa</taxon>
        <taxon>Chordata</taxon>
        <taxon>Craniata</taxon>
        <taxon>Vertebrata</taxon>
        <taxon>Euteleostomi</taxon>
        <taxon>Lepidosauria</taxon>
        <taxon>Squamata</taxon>
        <taxon>Bifurcata</taxon>
        <taxon>Gekkota</taxon>
        <taxon>Gekkonidae</taxon>
        <taxon>Gekkoninae</taxon>
        <taxon>Gekko</taxon>
    </lineage>
</organism>
<feature type="domain" description="TLC" evidence="8">
    <location>
        <begin position="39"/>
        <end position="129"/>
    </location>
</feature>
<sequence>MGPWLRSAGLVAGSTLLFGALRWGLGRCPLPAHVRRDATRIWRWRNLLVSFVHSIVAGIWAVAGVWQMPEIFSDIVDTAPPSGRLLLCFASGYFIHDSLDIILCRQSCASWEYLVHHAMAVTGLFSGILLNGGRADLALRGGEQHLPDHPDDDAAGQPAIPHPLPGQQVCQPGCVLSLPPGTPGLPELVLCAVRGGARAGSFPHVQPGAPRHHDPGVLLTPAALRLLPANAAAGARQREEVPHRLSVPRNLWRWRGRAHWPWP</sequence>
<evidence type="ECO:0000256" key="4">
    <source>
        <dbReference type="ARBA" id="ARBA00023136"/>
    </source>
</evidence>
<evidence type="ECO:0000256" key="3">
    <source>
        <dbReference type="ARBA" id="ARBA00022989"/>
    </source>
</evidence>
<dbReference type="GeneID" id="107119421"/>
<dbReference type="InterPro" id="IPR050846">
    <property type="entry name" value="TLCD"/>
</dbReference>
<gene>
    <name evidence="10" type="primary">TLCD1</name>
</gene>
<protein>
    <submittedName>
        <fullName evidence="10">Calfacilitin</fullName>
    </submittedName>
</protein>
<evidence type="ECO:0000256" key="6">
    <source>
        <dbReference type="SAM" id="MobiDB-lite"/>
    </source>
</evidence>
<dbReference type="Proteomes" id="UP000694871">
    <property type="component" value="Unplaced"/>
</dbReference>
<evidence type="ECO:0000256" key="7">
    <source>
        <dbReference type="SAM" id="Phobius"/>
    </source>
</evidence>
<keyword evidence="9" id="KW-1185">Reference proteome</keyword>
<dbReference type="RefSeq" id="XP_015277373.1">
    <property type="nucleotide sequence ID" value="XM_015421887.1"/>
</dbReference>
<feature type="transmembrane region" description="Helical" evidence="7">
    <location>
        <begin position="46"/>
        <end position="66"/>
    </location>
</feature>
<keyword evidence="3 7" id="KW-1133">Transmembrane helix</keyword>
<evidence type="ECO:0000256" key="5">
    <source>
        <dbReference type="PROSITE-ProRule" id="PRU00205"/>
    </source>
</evidence>
<accession>A0ABM1KUI6</accession>
<evidence type="ECO:0000256" key="2">
    <source>
        <dbReference type="ARBA" id="ARBA00022692"/>
    </source>
</evidence>
<dbReference type="Pfam" id="PF03798">
    <property type="entry name" value="TRAM_LAG1_CLN8"/>
    <property type="match status" value="1"/>
</dbReference>
<dbReference type="PANTHER" id="PTHR13439:SF5">
    <property type="entry name" value="TLC DOMAIN-CONTAINING PROTEIN 1"/>
    <property type="match status" value="1"/>
</dbReference>
<comment type="subcellular location">
    <subcellularLocation>
        <location evidence="1">Membrane</location>
        <topology evidence="1">Multi-pass membrane protein</topology>
    </subcellularLocation>
</comment>
<proteinExistence type="predicted"/>
<evidence type="ECO:0000256" key="1">
    <source>
        <dbReference type="ARBA" id="ARBA00004141"/>
    </source>
</evidence>
<feature type="region of interest" description="Disordered" evidence="6">
    <location>
        <begin position="141"/>
        <end position="163"/>
    </location>
</feature>
<keyword evidence="2 5" id="KW-0812">Transmembrane</keyword>
<keyword evidence="4 5" id="KW-0472">Membrane</keyword>
<evidence type="ECO:0000313" key="9">
    <source>
        <dbReference type="Proteomes" id="UP000694871"/>
    </source>
</evidence>
<name>A0ABM1KUI6_GEKJA</name>
<dbReference type="PANTHER" id="PTHR13439">
    <property type="entry name" value="CT120 PROTEIN"/>
    <property type="match status" value="1"/>
</dbReference>
<dbReference type="PROSITE" id="PS50922">
    <property type="entry name" value="TLC"/>
    <property type="match status" value="1"/>
</dbReference>
<evidence type="ECO:0000259" key="8">
    <source>
        <dbReference type="PROSITE" id="PS50922"/>
    </source>
</evidence>
<feature type="transmembrane region" description="Helical" evidence="7">
    <location>
        <begin position="6"/>
        <end position="25"/>
    </location>
</feature>
<evidence type="ECO:0000313" key="10">
    <source>
        <dbReference type="RefSeq" id="XP_015277373.1"/>
    </source>
</evidence>